<accession>A0A0T6LV83</accession>
<dbReference type="RefSeq" id="WP_018385155.1">
    <property type="nucleotide sequence ID" value="NZ_LLZU01000007.1"/>
</dbReference>
<dbReference type="InterPro" id="IPR007278">
    <property type="entry name" value="DUF397"/>
</dbReference>
<keyword evidence="3" id="KW-1185">Reference proteome</keyword>
<reference evidence="2 3" key="1">
    <citation type="submission" date="2015-10" db="EMBL/GenBank/DDBJ databases">
        <title>Draft genome sequence of pyrrolomycin-producing Streptomyces vitaminophilus.</title>
        <authorList>
            <person name="Graham D.E."/>
            <person name="Mahan K.M."/>
            <person name="Klingeman D.M."/>
            <person name="Hettich R.L."/>
            <person name="Parry R.J."/>
        </authorList>
    </citation>
    <scope>NUCLEOTIDE SEQUENCE [LARGE SCALE GENOMIC DNA]</scope>
    <source>
        <strain evidence="2 3">ATCC 31673</strain>
    </source>
</reference>
<comment type="caution">
    <text evidence="2">The sequence shown here is derived from an EMBL/GenBank/DDBJ whole genome shotgun (WGS) entry which is preliminary data.</text>
</comment>
<feature type="domain" description="DUF397" evidence="1">
    <location>
        <begin position="9"/>
        <end position="61"/>
    </location>
</feature>
<dbReference type="OrthoDB" id="3482540at2"/>
<dbReference type="Pfam" id="PF04149">
    <property type="entry name" value="DUF397"/>
    <property type="match status" value="1"/>
</dbReference>
<evidence type="ECO:0000259" key="1">
    <source>
        <dbReference type="Pfam" id="PF04149"/>
    </source>
</evidence>
<evidence type="ECO:0000313" key="3">
    <source>
        <dbReference type="Proteomes" id="UP000050867"/>
    </source>
</evidence>
<dbReference type="STRING" id="76728.AQ490_17540"/>
<sequence>MIDKAAGPLRWRKSSHSMNGGECVEFAVPGTSTVAVRDSKDPQGPSLLFSSDAWTAFVTEVGQGRFDPA</sequence>
<gene>
    <name evidence="2" type="ORF">AQ490_17540</name>
</gene>
<dbReference type="AlphaFoldDB" id="A0A0T6LV83"/>
<dbReference type="EMBL" id="LLZU01000007">
    <property type="protein sequence ID" value="KRV50029.1"/>
    <property type="molecule type" value="Genomic_DNA"/>
</dbReference>
<evidence type="ECO:0000313" key="2">
    <source>
        <dbReference type="EMBL" id="KRV50029.1"/>
    </source>
</evidence>
<name>A0A0T6LV83_WENVI</name>
<organism evidence="2 3">
    <name type="scientific">Wenjunlia vitaminophila</name>
    <name type="common">Streptomyces vitaminophilus</name>
    <dbReference type="NCBI Taxonomy" id="76728"/>
    <lineage>
        <taxon>Bacteria</taxon>
        <taxon>Bacillati</taxon>
        <taxon>Actinomycetota</taxon>
        <taxon>Actinomycetes</taxon>
        <taxon>Kitasatosporales</taxon>
        <taxon>Streptomycetaceae</taxon>
        <taxon>Wenjunlia</taxon>
    </lineage>
</organism>
<dbReference type="Proteomes" id="UP000050867">
    <property type="component" value="Unassembled WGS sequence"/>
</dbReference>
<proteinExistence type="predicted"/>
<protein>
    <submittedName>
        <fullName evidence="2">Toxin</fullName>
    </submittedName>
</protein>